<dbReference type="Proteomes" id="UP000076154">
    <property type="component" value="Unassembled WGS sequence"/>
</dbReference>
<feature type="compositionally biased region" description="Polar residues" evidence="1">
    <location>
        <begin position="427"/>
        <end position="439"/>
    </location>
</feature>
<keyword evidence="4" id="KW-1185">Reference proteome</keyword>
<dbReference type="STRING" id="39966.A0A369KF40"/>
<feature type="compositionally biased region" description="Low complexity" evidence="1">
    <location>
        <begin position="101"/>
        <end position="112"/>
    </location>
</feature>
<evidence type="ECO:0000313" key="4">
    <source>
        <dbReference type="Proteomes" id="UP000076154"/>
    </source>
</evidence>
<dbReference type="InterPro" id="IPR036020">
    <property type="entry name" value="WW_dom_sf"/>
</dbReference>
<gene>
    <name evidence="3" type="ORF">Hypma_007226</name>
</gene>
<feature type="compositionally biased region" description="Low complexity" evidence="1">
    <location>
        <begin position="396"/>
        <end position="408"/>
    </location>
</feature>
<feature type="compositionally biased region" description="Acidic residues" evidence="1">
    <location>
        <begin position="33"/>
        <end position="51"/>
    </location>
</feature>
<dbReference type="Gene3D" id="2.20.70.10">
    <property type="match status" value="1"/>
</dbReference>
<accession>A0A369KF40</accession>
<organism evidence="3 4">
    <name type="scientific">Hypsizygus marmoreus</name>
    <name type="common">White beech mushroom</name>
    <name type="synonym">Agaricus marmoreus</name>
    <dbReference type="NCBI Taxonomy" id="39966"/>
    <lineage>
        <taxon>Eukaryota</taxon>
        <taxon>Fungi</taxon>
        <taxon>Dikarya</taxon>
        <taxon>Basidiomycota</taxon>
        <taxon>Agaricomycotina</taxon>
        <taxon>Agaricomycetes</taxon>
        <taxon>Agaricomycetidae</taxon>
        <taxon>Agaricales</taxon>
        <taxon>Tricholomatineae</taxon>
        <taxon>Lyophyllaceae</taxon>
        <taxon>Hypsizygus</taxon>
    </lineage>
</organism>
<dbReference type="PROSITE" id="PS01159">
    <property type="entry name" value="WW_DOMAIN_1"/>
    <property type="match status" value="1"/>
</dbReference>
<feature type="region of interest" description="Disordered" evidence="1">
    <location>
        <begin position="1"/>
        <end position="140"/>
    </location>
</feature>
<dbReference type="OrthoDB" id="548295at2759"/>
<protein>
    <recommendedName>
        <fullName evidence="2">WW domain-containing protein</fullName>
    </recommendedName>
</protein>
<dbReference type="SMART" id="SM00456">
    <property type="entry name" value="WW"/>
    <property type="match status" value="1"/>
</dbReference>
<feature type="compositionally biased region" description="Low complexity" evidence="1">
    <location>
        <begin position="242"/>
        <end position="256"/>
    </location>
</feature>
<feature type="compositionally biased region" description="Low complexity" evidence="1">
    <location>
        <begin position="502"/>
        <end position="513"/>
    </location>
</feature>
<feature type="domain" description="WW" evidence="2">
    <location>
        <begin position="208"/>
        <end position="242"/>
    </location>
</feature>
<feature type="compositionally biased region" description="Basic and acidic residues" evidence="1">
    <location>
        <begin position="83"/>
        <end position="100"/>
    </location>
</feature>
<dbReference type="SUPFAM" id="SSF51045">
    <property type="entry name" value="WW domain"/>
    <property type="match status" value="1"/>
</dbReference>
<dbReference type="CDD" id="cd00201">
    <property type="entry name" value="WW"/>
    <property type="match status" value="1"/>
</dbReference>
<dbReference type="AlphaFoldDB" id="A0A369KF40"/>
<feature type="compositionally biased region" description="Polar residues" evidence="1">
    <location>
        <begin position="163"/>
        <end position="181"/>
    </location>
</feature>
<feature type="compositionally biased region" description="Basic and acidic residues" evidence="1">
    <location>
        <begin position="335"/>
        <end position="353"/>
    </location>
</feature>
<feature type="region of interest" description="Disordered" evidence="1">
    <location>
        <begin position="461"/>
        <end position="513"/>
    </location>
</feature>
<feature type="compositionally biased region" description="Acidic residues" evidence="1">
    <location>
        <begin position="1"/>
        <end position="17"/>
    </location>
</feature>
<evidence type="ECO:0000259" key="2">
    <source>
        <dbReference type="PROSITE" id="PS50020"/>
    </source>
</evidence>
<feature type="compositionally biased region" description="Polar residues" evidence="1">
    <location>
        <begin position="66"/>
        <end position="82"/>
    </location>
</feature>
<dbReference type="PROSITE" id="PS50020">
    <property type="entry name" value="WW_DOMAIN_2"/>
    <property type="match status" value="1"/>
</dbReference>
<proteinExistence type="predicted"/>
<feature type="region of interest" description="Disordered" evidence="1">
    <location>
        <begin position="162"/>
        <end position="439"/>
    </location>
</feature>
<dbReference type="InterPro" id="IPR001202">
    <property type="entry name" value="WW_dom"/>
</dbReference>
<feature type="compositionally biased region" description="Polar residues" evidence="1">
    <location>
        <begin position="229"/>
        <end position="241"/>
    </location>
</feature>
<feature type="compositionally biased region" description="Polar residues" evidence="1">
    <location>
        <begin position="114"/>
        <end position="135"/>
    </location>
</feature>
<evidence type="ECO:0000313" key="3">
    <source>
        <dbReference type="EMBL" id="RDB30393.1"/>
    </source>
</evidence>
<evidence type="ECO:0000256" key="1">
    <source>
        <dbReference type="SAM" id="MobiDB-lite"/>
    </source>
</evidence>
<sequence length="603" mass="66616">MEDENEVLDWGNEDDEQQDHHRKVAAGDHNLGDADDVEDSVSLGEDDDEQEYYAYQRQDSHGITAYTESKSTVLSISKLASHTNERQPPHIPEELKREDSSTSQALSSSAESPQRLQNSTTQQSPQRSNSFTTRITHALPPKPVVANVPFLHPSHPSIVAATAMSTRPSARSESNKTQVIASSSTTVSTIGTGGGRSSSSGTGDPDTHALPPGWEIRHPRTGSGVYYYNPQTSQSTWTLPVSSSNSFPGFSDSHSSNARRRRGRSLSAGSRSPSLPRSNAVRLQSQEHSRQSKRTQPLPDLDIIETQAPPSTGALSYEDRHYRPGGAEPVGSSTDTRRGDRSRNEPVDPRFNPHPELAFTPPPSPPRARDRERARSLSPEPLPPSDVPRGRDSRAPRGARPGRAGRNGNTDADFAMQRDRDVAPRSHWSQTTSNTSADFNINIQQGPRRQPRQQNIDSSFESSVFEGRAPMQRNGSTRARNRDRDQPRVMEVREQNRHENMSAPSTLSASSSHPPYVHLSYPCTATVAPALLRRRAKLCVPKLELESLLEVAHRVSLLLPFTLPLSSASLLPLLRIDSRTLIMDSIFFSLLLPIFPHFLNMHV</sequence>
<comment type="caution">
    <text evidence="3">The sequence shown here is derived from an EMBL/GenBank/DDBJ whole genome shotgun (WGS) entry which is preliminary data.</text>
</comment>
<dbReference type="InParanoid" id="A0A369KF40"/>
<feature type="compositionally biased region" description="Basic and acidic residues" evidence="1">
    <location>
        <begin position="480"/>
        <end position="500"/>
    </location>
</feature>
<dbReference type="EMBL" id="LUEZ02000005">
    <property type="protein sequence ID" value="RDB30393.1"/>
    <property type="molecule type" value="Genomic_DNA"/>
</dbReference>
<name>A0A369KF40_HYPMA</name>
<reference evidence="3" key="1">
    <citation type="submission" date="2018-04" db="EMBL/GenBank/DDBJ databases">
        <title>Whole genome sequencing of Hypsizygus marmoreus.</title>
        <authorList>
            <person name="Choi I.-G."/>
            <person name="Min B."/>
            <person name="Kim J.-G."/>
            <person name="Kim S."/>
            <person name="Oh Y.-L."/>
            <person name="Kong W.-S."/>
            <person name="Park H."/>
            <person name="Jeong J."/>
            <person name="Song E.-S."/>
        </authorList>
    </citation>
    <scope>NUCLEOTIDE SEQUENCE [LARGE SCALE GENOMIC DNA]</scope>
    <source>
        <strain evidence="3">51987-8</strain>
    </source>
</reference>
<feature type="compositionally biased region" description="Low complexity" evidence="1">
    <location>
        <begin position="265"/>
        <end position="278"/>
    </location>
</feature>